<feature type="region of interest" description="Disordered" evidence="1">
    <location>
        <begin position="1"/>
        <end position="26"/>
    </location>
</feature>
<organism evidence="2 3">
    <name type="scientific">Araneus ventricosus</name>
    <name type="common">Orbweaver spider</name>
    <name type="synonym">Epeira ventricosa</name>
    <dbReference type="NCBI Taxonomy" id="182803"/>
    <lineage>
        <taxon>Eukaryota</taxon>
        <taxon>Metazoa</taxon>
        <taxon>Ecdysozoa</taxon>
        <taxon>Arthropoda</taxon>
        <taxon>Chelicerata</taxon>
        <taxon>Arachnida</taxon>
        <taxon>Araneae</taxon>
        <taxon>Araneomorphae</taxon>
        <taxon>Entelegynae</taxon>
        <taxon>Araneoidea</taxon>
        <taxon>Araneidae</taxon>
        <taxon>Araneus</taxon>
    </lineage>
</organism>
<evidence type="ECO:0000313" key="2">
    <source>
        <dbReference type="EMBL" id="GBL90508.1"/>
    </source>
</evidence>
<accession>A0A4Y2BEP5</accession>
<evidence type="ECO:0000256" key="1">
    <source>
        <dbReference type="SAM" id="MobiDB-lite"/>
    </source>
</evidence>
<reference evidence="2 3" key="1">
    <citation type="journal article" date="2019" name="Sci. Rep.">
        <title>Orb-weaving spider Araneus ventricosus genome elucidates the spidroin gene catalogue.</title>
        <authorList>
            <person name="Kono N."/>
            <person name="Nakamura H."/>
            <person name="Ohtoshi R."/>
            <person name="Moran D.A.P."/>
            <person name="Shinohara A."/>
            <person name="Yoshida Y."/>
            <person name="Fujiwara M."/>
            <person name="Mori M."/>
            <person name="Tomita M."/>
            <person name="Arakawa K."/>
        </authorList>
    </citation>
    <scope>NUCLEOTIDE SEQUENCE [LARGE SCALE GENOMIC DNA]</scope>
</reference>
<name>A0A4Y2BEP5_ARAVE</name>
<sequence>MKVKNDFIDDSSSDMEVEGDASSGSSISDANTAVSILQNFFATETVDKNLMYSFLIIDKKVDEMYLKSRVHQSFLLRNIILHIWGNTFAQFLFTLCKPSLKSLEVGLFSYFVISHFIVSTLSKCQNNSQDDFAFQEQREIKRRRWAEDGRSREVIELPMDDLKK</sequence>
<evidence type="ECO:0000313" key="3">
    <source>
        <dbReference type="Proteomes" id="UP000499080"/>
    </source>
</evidence>
<feature type="compositionally biased region" description="Acidic residues" evidence="1">
    <location>
        <begin position="8"/>
        <end position="19"/>
    </location>
</feature>
<protein>
    <submittedName>
        <fullName evidence="2">Uncharacterized protein</fullName>
    </submittedName>
</protein>
<proteinExistence type="predicted"/>
<dbReference type="Proteomes" id="UP000499080">
    <property type="component" value="Unassembled WGS sequence"/>
</dbReference>
<dbReference type="EMBL" id="BGPR01000072">
    <property type="protein sequence ID" value="GBL90508.1"/>
    <property type="molecule type" value="Genomic_DNA"/>
</dbReference>
<comment type="caution">
    <text evidence="2">The sequence shown here is derived from an EMBL/GenBank/DDBJ whole genome shotgun (WGS) entry which is preliminary data.</text>
</comment>
<dbReference type="AlphaFoldDB" id="A0A4Y2BEP5"/>
<keyword evidence="3" id="KW-1185">Reference proteome</keyword>
<gene>
    <name evidence="2" type="ORF">AVEN_179431_1</name>
</gene>